<dbReference type="Pfam" id="PF01381">
    <property type="entry name" value="HTH_3"/>
    <property type="match status" value="1"/>
</dbReference>
<accession>A0A174KKE7</accession>
<dbReference type="STRING" id="39482.ERS852491_04334"/>
<dbReference type="SUPFAM" id="SSF57802">
    <property type="entry name" value="Rubredoxin-like"/>
    <property type="match status" value="1"/>
</dbReference>
<dbReference type="PANTHER" id="PTHR46558:SF11">
    <property type="entry name" value="HTH-TYPE TRANSCRIPTIONAL REGULATOR XRE"/>
    <property type="match status" value="1"/>
</dbReference>
<dbReference type="SMART" id="SM00530">
    <property type="entry name" value="HTH_XRE"/>
    <property type="match status" value="1"/>
</dbReference>
<dbReference type="Gene3D" id="2.60.40.730">
    <property type="entry name" value="SOR catalytic domain"/>
    <property type="match status" value="1"/>
</dbReference>
<dbReference type="GO" id="GO:0005506">
    <property type="term" value="F:iron ion binding"/>
    <property type="evidence" value="ECO:0007669"/>
    <property type="project" value="InterPro"/>
</dbReference>
<dbReference type="Proteomes" id="UP000095544">
    <property type="component" value="Unassembled WGS sequence"/>
</dbReference>
<dbReference type="Gene3D" id="1.10.260.40">
    <property type="entry name" value="lambda repressor-like DNA-binding domains"/>
    <property type="match status" value="1"/>
</dbReference>
<evidence type="ECO:0000256" key="1">
    <source>
        <dbReference type="ARBA" id="ARBA00023125"/>
    </source>
</evidence>
<dbReference type="RefSeq" id="WP_050640160.1">
    <property type="nucleotide sequence ID" value="NZ_CABKUE010000008.1"/>
</dbReference>
<dbReference type="InterPro" id="IPR036073">
    <property type="entry name" value="Desulfoferrodoxin_Fe-bd_dom_sf"/>
</dbReference>
<evidence type="ECO:0000313" key="4">
    <source>
        <dbReference type="Proteomes" id="UP000095544"/>
    </source>
</evidence>
<dbReference type="GO" id="GO:0016491">
    <property type="term" value="F:oxidoreductase activity"/>
    <property type="evidence" value="ECO:0007669"/>
    <property type="project" value="InterPro"/>
</dbReference>
<dbReference type="PANTHER" id="PTHR46558">
    <property type="entry name" value="TRACRIPTIONAL REGULATORY PROTEIN-RELATED-RELATED"/>
    <property type="match status" value="1"/>
</dbReference>
<dbReference type="AlphaFoldDB" id="A0A174KKE7"/>
<evidence type="ECO:0000259" key="2">
    <source>
        <dbReference type="PROSITE" id="PS50943"/>
    </source>
</evidence>
<proteinExistence type="predicted"/>
<dbReference type="EMBL" id="CYZU01000058">
    <property type="protein sequence ID" value="CUP12463.1"/>
    <property type="molecule type" value="Genomic_DNA"/>
</dbReference>
<protein>
    <submittedName>
        <fullName evidence="3">Desulfoferrodoxin</fullName>
    </submittedName>
</protein>
<dbReference type="SUPFAM" id="SSF49367">
    <property type="entry name" value="Superoxide reductase-like"/>
    <property type="match status" value="1"/>
</dbReference>
<feature type="domain" description="HTH cro/C1-type" evidence="2">
    <location>
        <begin position="10"/>
        <end position="64"/>
    </location>
</feature>
<dbReference type="SUPFAM" id="SSF47413">
    <property type="entry name" value="lambda repressor-like DNA-binding domains"/>
    <property type="match status" value="1"/>
</dbReference>
<name>A0A174KKE7_9FIRM</name>
<dbReference type="GO" id="GO:0003677">
    <property type="term" value="F:DNA binding"/>
    <property type="evidence" value="ECO:0007669"/>
    <property type="project" value="UniProtKB-KW"/>
</dbReference>
<keyword evidence="1" id="KW-0238">DNA-binding</keyword>
<dbReference type="CDD" id="cd00093">
    <property type="entry name" value="HTH_XRE"/>
    <property type="match status" value="1"/>
</dbReference>
<dbReference type="InterPro" id="IPR001387">
    <property type="entry name" value="Cro/C1-type_HTH"/>
</dbReference>
<dbReference type="PROSITE" id="PS50943">
    <property type="entry name" value="HTH_CROC1"/>
    <property type="match status" value="1"/>
</dbReference>
<gene>
    <name evidence="3" type="ORF">ERS852491_04334</name>
</gene>
<dbReference type="OrthoDB" id="9813152at2"/>
<sequence>MDNVKIGKLIYQLRKENHMTQLQLADQMNISDKAVSKWERGLGCPELSLLPSLSKIFNVDLEKLLSGELNANEILGGNMKKMHFYICPACGNMITAMTDTNISCCGKKMKSLQPQKANDDDKLNVEMVENDFYITSSHAMEREHHIAFVALLTGDSIMIKKQYPEWGLQVRIPIFAHGRLLWYCNQHGLFYMEI</sequence>
<reference evidence="3 4" key="1">
    <citation type="submission" date="2015-09" db="EMBL/GenBank/DDBJ databases">
        <authorList>
            <consortium name="Pathogen Informatics"/>
        </authorList>
    </citation>
    <scope>NUCLEOTIDE SEQUENCE [LARGE SCALE GENOMIC DNA]</scope>
    <source>
        <strain evidence="3 4">2789STDY5834876</strain>
    </source>
</reference>
<dbReference type="InterPro" id="IPR010982">
    <property type="entry name" value="Lambda_DNA-bd_dom_sf"/>
</dbReference>
<evidence type="ECO:0000313" key="3">
    <source>
        <dbReference type="EMBL" id="CUP12463.1"/>
    </source>
</evidence>
<organism evidence="3 4">
    <name type="scientific">Faecalicatena contorta</name>
    <dbReference type="NCBI Taxonomy" id="39482"/>
    <lineage>
        <taxon>Bacteria</taxon>
        <taxon>Bacillati</taxon>
        <taxon>Bacillota</taxon>
        <taxon>Clostridia</taxon>
        <taxon>Lachnospirales</taxon>
        <taxon>Lachnospiraceae</taxon>
        <taxon>Faecalicatena</taxon>
    </lineage>
</organism>